<keyword evidence="1" id="KW-1133">Transmembrane helix</keyword>
<organism evidence="2 3">
    <name type="scientific">Lactococcus formosensis</name>
    <dbReference type="NCBI Taxonomy" id="1281486"/>
    <lineage>
        <taxon>Bacteria</taxon>
        <taxon>Bacillati</taxon>
        <taxon>Bacillota</taxon>
        <taxon>Bacilli</taxon>
        <taxon>Lactobacillales</taxon>
        <taxon>Streptococcaceae</taxon>
        <taxon>Lactococcus</taxon>
    </lineage>
</organism>
<accession>A0A9X4NZ03</accession>
<comment type="caution">
    <text evidence="2">The sequence shown here is derived from an EMBL/GenBank/DDBJ whole genome shotgun (WGS) entry which is preliminary data.</text>
</comment>
<sequence length="77" mass="8987">DPKWRSAYIKFRNQRIIQMIIGIIVVLFLLTLAALFLNYMTTYNLTSNDLNLEVAKDFFGYCLRSFGRAIDKISSLF</sequence>
<evidence type="ECO:0000313" key="3">
    <source>
        <dbReference type="Proteomes" id="UP001153199"/>
    </source>
</evidence>
<feature type="transmembrane region" description="Helical" evidence="1">
    <location>
        <begin position="20"/>
        <end position="40"/>
    </location>
</feature>
<evidence type="ECO:0000313" key="2">
    <source>
        <dbReference type="EMBL" id="MDG6144938.1"/>
    </source>
</evidence>
<keyword evidence="1" id="KW-0472">Membrane</keyword>
<dbReference type="AlphaFoldDB" id="A0A9X4NZ03"/>
<proteinExistence type="predicted"/>
<dbReference type="EMBL" id="JAMWFV010000004">
    <property type="protein sequence ID" value="MDG6144938.1"/>
    <property type="molecule type" value="Genomic_DNA"/>
</dbReference>
<evidence type="ECO:0000256" key="1">
    <source>
        <dbReference type="SAM" id="Phobius"/>
    </source>
</evidence>
<reference evidence="2" key="1">
    <citation type="submission" date="2022-06" db="EMBL/GenBank/DDBJ databases">
        <title>Lactococcus from bovine mastitis in China.</title>
        <authorList>
            <person name="Lin Y."/>
            <person name="Han B."/>
        </authorList>
    </citation>
    <scope>NUCLEOTIDE SEQUENCE</scope>
    <source>
        <strain evidence="2">Ningxia-I-26</strain>
    </source>
</reference>
<feature type="non-terminal residue" evidence="2">
    <location>
        <position position="1"/>
    </location>
</feature>
<gene>
    <name evidence="2" type="ORF">NF717_04615</name>
</gene>
<keyword evidence="1" id="KW-0812">Transmembrane</keyword>
<keyword evidence="3" id="KW-1185">Reference proteome</keyword>
<protein>
    <submittedName>
        <fullName evidence="2">Uncharacterized protein</fullName>
    </submittedName>
</protein>
<name>A0A9X4NZ03_9LACT</name>
<dbReference type="Proteomes" id="UP001153199">
    <property type="component" value="Unassembled WGS sequence"/>
</dbReference>